<gene>
    <name evidence="1" type="ORF">myaer102_54990</name>
</gene>
<dbReference type="EMBL" id="AP019314">
    <property type="protein sequence ID" value="BBH42828.1"/>
    <property type="molecule type" value="Genomic_DNA"/>
</dbReference>
<dbReference type="RefSeq" id="WP_041803987.1">
    <property type="nucleotide sequence ID" value="NZ_AP019314.1"/>
</dbReference>
<dbReference type="AlphaFoldDB" id="A0A3G9JS82"/>
<evidence type="ECO:0000313" key="1">
    <source>
        <dbReference type="EMBL" id="BBH42828.1"/>
    </source>
</evidence>
<evidence type="ECO:0000313" key="2">
    <source>
        <dbReference type="Proteomes" id="UP000278152"/>
    </source>
</evidence>
<proteinExistence type="predicted"/>
<organism evidence="1 2">
    <name type="scientific">Microcystis viridis NIES-102</name>
    <dbReference type="NCBI Taxonomy" id="213615"/>
    <lineage>
        <taxon>Bacteria</taxon>
        <taxon>Bacillati</taxon>
        <taxon>Cyanobacteriota</taxon>
        <taxon>Cyanophyceae</taxon>
        <taxon>Oscillatoriophycideae</taxon>
        <taxon>Chroococcales</taxon>
        <taxon>Microcystaceae</taxon>
        <taxon>Microcystis</taxon>
    </lineage>
</organism>
<evidence type="ECO:0008006" key="3">
    <source>
        <dbReference type="Google" id="ProtNLM"/>
    </source>
</evidence>
<dbReference type="Pfam" id="PF07592">
    <property type="entry name" value="DDE_Tnp_ISAZ013"/>
    <property type="match status" value="1"/>
</dbReference>
<protein>
    <recommendedName>
        <fullName evidence="3">Transposase</fullName>
    </recommendedName>
</protein>
<name>A0A3G9JS82_MICVR</name>
<dbReference type="Proteomes" id="UP000278152">
    <property type="component" value="Chromosome"/>
</dbReference>
<accession>A0A3G9JS82</accession>
<dbReference type="KEGG" id="mvz:myaer102_54990"/>
<reference evidence="1 2" key="1">
    <citation type="submission" date="2018-11" db="EMBL/GenBank/DDBJ databases">
        <title>Complete genome sequence of Microcystis aeruginosa NIES-102.</title>
        <authorList>
            <person name="Yamaguchi H."/>
            <person name="Suzuki S."/>
            <person name="Kawachi M."/>
        </authorList>
    </citation>
    <scope>NUCLEOTIDE SEQUENCE [LARGE SCALE GENOMIC DNA]</scope>
    <source>
        <strain evidence="1 2">NIES-102</strain>
    </source>
</reference>
<sequence length="94" mass="10723">MTKISARAVREALKEEKGYRDEQLPSRQTIGDILNRMGYSLKKTQKIKPLKKIPETEAIFANVAQANQAADNQTKSLRISLDSKAKVKIYFRRS</sequence>
<dbReference type="InterPro" id="IPR011518">
    <property type="entry name" value="Transposase_36"/>
</dbReference>